<keyword evidence="5" id="KW-0560">Oxidoreductase</keyword>
<accession>A0A1Y2A7N7</accession>
<comment type="cofactor">
    <cofactor evidence="1">
        <name>Fe(2+)</name>
        <dbReference type="ChEBI" id="CHEBI:29033"/>
    </cofactor>
</comment>
<evidence type="ECO:0000256" key="7">
    <source>
        <dbReference type="SAM" id="MobiDB-lite"/>
    </source>
</evidence>
<dbReference type="EMBL" id="MCFA01000007">
    <property type="protein sequence ID" value="ORY18340.1"/>
    <property type="molecule type" value="Genomic_DNA"/>
</dbReference>
<dbReference type="GO" id="GO:0005737">
    <property type="term" value="C:cytoplasm"/>
    <property type="evidence" value="ECO:0007669"/>
    <property type="project" value="TreeGrafter"/>
</dbReference>
<evidence type="ECO:0000259" key="8">
    <source>
        <dbReference type="Pfam" id="PF02668"/>
    </source>
</evidence>
<dbReference type="AlphaFoldDB" id="A0A1Y2A7N7"/>
<dbReference type="PANTHER" id="PTHR30468:SF31">
    <property type="entry name" value="ALPHA-KETOGLUTARATE-DEPENDENT SULFONATE DIOXYGENASE-RELATED"/>
    <property type="match status" value="1"/>
</dbReference>
<keyword evidence="6" id="KW-0408">Iron</keyword>
<feature type="domain" description="TauD/TfdA-like" evidence="8">
    <location>
        <begin position="124"/>
        <end position="347"/>
    </location>
</feature>
<comment type="similarity">
    <text evidence="2">Belongs to the TfdA dioxygenase family.</text>
</comment>
<evidence type="ECO:0000313" key="9">
    <source>
        <dbReference type="EMBL" id="ORY18340.1"/>
    </source>
</evidence>
<proteinExistence type="inferred from homology"/>
<comment type="caution">
    <text evidence="9">The sequence shown here is derived from an EMBL/GenBank/DDBJ whole genome shotgun (WGS) entry which is preliminary data.</text>
</comment>
<reference evidence="9 10" key="1">
    <citation type="submission" date="2016-07" db="EMBL/GenBank/DDBJ databases">
        <title>Pervasive Adenine N6-methylation of Active Genes in Fungi.</title>
        <authorList>
            <consortium name="DOE Joint Genome Institute"/>
            <person name="Mondo S.J."/>
            <person name="Dannebaum R.O."/>
            <person name="Kuo R.C."/>
            <person name="Labutti K."/>
            <person name="Haridas S."/>
            <person name="Kuo A."/>
            <person name="Salamov A."/>
            <person name="Ahrendt S.R."/>
            <person name="Lipzen A."/>
            <person name="Sullivan W."/>
            <person name="Andreopoulos W.B."/>
            <person name="Clum A."/>
            <person name="Lindquist E."/>
            <person name="Daum C."/>
            <person name="Ramamoorthy G.K."/>
            <person name="Gryganskyi A."/>
            <person name="Culley D."/>
            <person name="Magnuson J.K."/>
            <person name="James T.Y."/>
            <person name="O'Malley M.A."/>
            <person name="Stajich J.E."/>
            <person name="Spatafora J.W."/>
            <person name="Visel A."/>
            <person name="Grigoriev I.V."/>
        </authorList>
    </citation>
    <scope>NUCLEOTIDE SEQUENCE [LARGE SCALE GENOMIC DNA]</scope>
    <source>
        <strain evidence="9 10">CBS 115471</strain>
    </source>
</reference>
<dbReference type="OrthoDB" id="10257314at2759"/>
<organism evidence="9 10">
    <name type="scientific">Clohesyomyces aquaticus</name>
    <dbReference type="NCBI Taxonomy" id="1231657"/>
    <lineage>
        <taxon>Eukaryota</taxon>
        <taxon>Fungi</taxon>
        <taxon>Dikarya</taxon>
        <taxon>Ascomycota</taxon>
        <taxon>Pezizomycotina</taxon>
        <taxon>Dothideomycetes</taxon>
        <taxon>Pleosporomycetidae</taxon>
        <taxon>Pleosporales</taxon>
        <taxon>Lindgomycetaceae</taxon>
        <taxon>Clohesyomyces</taxon>
    </lineage>
</organism>
<dbReference type="Gene3D" id="3.60.130.10">
    <property type="entry name" value="Clavaminate synthase-like"/>
    <property type="match status" value="1"/>
</dbReference>
<dbReference type="GO" id="GO:0046872">
    <property type="term" value="F:metal ion binding"/>
    <property type="evidence" value="ECO:0007669"/>
    <property type="project" value="UniProtKB-KW"/>
</dbReference>
<feature type="compositionally biased region" description="Basic and acidic residues" evidence="7">
    <location>
        <begin position="369"/>
        <end position="386"/>
    </location>
</feature>
<feature type="region of interest" description="Disordered" evidence="7">
    <location>
        <begin position="419"/>
        <end position="455"/>
    </location>
</feature>
<evidence type="ECO:0000313" key="10">
    <source>
        <dbReference type="Proteomes" id="UP000193144"/>
    </source>
</evidence>
<dbReference type="SUPFAM" id="SSF51197">
    <property type="entry name" value="Clavaminate synthase-like"/>
    <property type="match status" value="1"/>
</dbReference>
<dbReference type="Proteomes" id="UP000193144">
    <property type="component" value="Unassembled WGS sequence"/>
</dbReference>
<sequence>MRLPLSQSWNTYENTFGLTKATLLRRVVETASSRRRSTYSPAQLDDSQHSDIGMAPLLAVPVSFEANIDPNTTFPVTIEARITLNVDSRGPSRPAKGGTTFHNDRALAADREKKSLLSDATRTDLNKSIGTVLSGIEFTTLSPQQLDELALLVSERGVVFIREQRFHPTEQVRVFKRLGKSRTNTTTANKDGSFAASQDPEQLGTWQSDACFESDPPSYSLLTVEDTPDFGRNPAWVSQYGLYDELSAHMKGFVSGLHAIHQSKSRVIHHPAVRTHPVTRLKALNMTPSSVAGFAELKKKESDNLLHFLDDHFNSETQHIVHWEWEPRSIVLWDNRCTAFKATPSGFASHRQSTRTTIIGEKPYLDPSSESRQERAERLEREEVDRAEQEAIKKRYNNTPLRRILSQQVLGMQPEYVPRIQDTEPVADSVKKSPSRADSVLSTGSASDGREDRTAQWTKEVNGQVETPKPATVPIRRSNTPLRRILERQVSSPIVGTRV</sequence>
<gene>
    <name evidence="9" type="ORF">BCR34DRAFT_529182</name>
</gene>
<evidence type="ECO:0000256" key="3">
    <source>
        <dbReference type="ARBA" id="ARBA00022723"/>
    </source>
</evidence>
<feature type="region of interest" description="Disordered" evidence="7">
    <location>
        <begin position="348"/>
        <end position="386"/>
    </location>
</feature>
<evidence type="ECO:0000256" key="5">
    <source>
        <dbReference type="ARBA" id="ARBA00023002"/>
    </source>
</evidence>
<evidence type="ECO:0000256" key="6">
    <source>
        <dbReference type="ARBA" id="ARBA00023004"/>
    </source>
</evidence>
<protein>
    <recommendedName>
        <fullName evidence="8">TauD/TfdA-like domain-containing protein</fullName>
    </recommendedName>
</protein>
<name>A0A1Y2A7N7_9PLEO</name>
<dbReference type="Pfam" id="PF02668">
    <property type="entry name" value="TauD"/>
    <property type="match status" value="1"/>
</dbReference>
<dbReference type="GO" id="GO:0016706">
    <property type="term" value="F:2-oxoglutarate-dependent dioxygenase activity"/>
    <property type="evidence" value="ECO:0007669"/>
    <property type="project" value="TreeGrafter"/>
</dbReference>
<dbReference type="STRING" id="1231657.A0A1Y2A7N7"/>
<evidence type="ECO:0000256" key="1">
    <source>
        <dbReference type="ARBA" id="ARBA00001954"/>
    </source>
</evidence>
<keyword evidence="10" id="KW-1185">Reference proteome</keyword>
<keyword evidence="4" id="KW-0223">Dioxygenase</keyword>
<keyword evidence="3" id="KW-0479">Metal-binding</keyword>
<evidence type="ECO:0000256" key="4">
    <source>
        <dbReference type="ARBA" id="ARBA00022964"/>
    </source>
</evidence>
<dbReference type="PANTHER" id="PTHR30468">
    <property type="entry name" value="ALPHA-KETOGLUTARATE-DEPENDENT SULFONATE DIOXYGENASE"/>
    <property type="match status" value="1"/>
</dbReference>
<dbReference type="InterPro" id="IPR003819">
    <property type="entry name" value="TauD/TfdA-like"/>
</dbReference>
<dbReference type="InterPro" id="IPR051323">
    <property type="entry name" value="AtsK-like"/>
</dbReference>
<dbReference type="InterPro" id="IPR042098">
    <property type="entry name" value="TauD-like_sf"/>
</dbReference>
<evidence type="ECO:0000256" key="2">
    <source>
        <dbReference type="ARBA" id="ARBA00005896"/>
    </source>
</evidence>